<keyword evidence="6 15" id="KW-0732">Signal</keyword>
<protein>
    <recommendedName>
        <fullName evidence="13">Zinc carboxypeptidase</fullName>
        <ecNumber evidence="12">3.4.17.18</ecNumber>
    </recommendedName>
</protein>
<keyword evidence="3 17" id="KW-0121">Carboxypeptidase</keyword>
<evidence type="ECO:0000313" key="18">
    <source>
        <dbReference type="Proteomes" id="UP000637578"/>
    </source>
</evidence>
<evidence type="ECO:0000256" key="6">
    <source>
        <dbReference type="ARBA" id="ARBA00022729"/>
    </source>
</evidence>
<gene>
    <name evidence="17" type="ORF">GCM10012275_05680</name>
</gene>
<evidence type="ECO:0000256" key="14">
    <source>
        <dbReference type="PROSITE-ProRule" id="PRU01379"/>
    </source>
</evidence>
<dbReference type="EC" id="3.4.17.18" evidence="12"/>
<dbReference type="GO" id="GO:0008270">
    <property type="term" value="F:zinc ion binding"/>
    <property type="evidence" value="ECO:0007669"/>
    <property type="project" value="InterPro"/>
</dbReference>
<dbReference type="InterPro" id="IPR057246">
    <property type="entry name" value="CARBOXYPEPT_ZN_1"/>
</dbReference>
<evidence type="ECO:0000256" key="10">
    <source>
        <dbReference type="ARBA" id="ARBA00050859"/>
    </source>
</evidence>
<evidence type="ECO:0000256" key="9">
    <source>
        <dbReference type="ARBA" id="ARBA00023049"/>
    </source>
</evidence>
<feature type="active site" description="Proton donor/acceptor" evidence="14">
    <location>
        <position position="390"/>
    </location>
</feature>
<comment type="catalytic activity">
    <reaction evidence="10">
        <text>Releases a C-terminal residue, which may be hydrophobic or positively charged.</text>
        <dbReference type="EC" id="3.4.17.18"/>
    </reaction>
</comment>
<evidence type="ECO:0000256" key="3">
    <source>
        <dbReference type="ARBA" id="ARBA00022645"/>
    </source>
</evidence>
<proteinExistence type="inferred from homology"/>
<comment type="function">
    <text evidence="11">Carboxypeptidase that possesses the specificities of both mammalian Cpase A and B. Thus shows broad substrate specificity, being able to cleave Cbz-Gly-Leu, Cbz-Gly-Val, Cbz-Gly-Phe, Cbz-Gly-Lys and Bz-Gly-Arg in vitro.</text>
</comment>
<evidence type="ECO:0000259" key="16">
    <source>
        <dbReference type="PROSITE" id="PS52035"/>
    </source>
</evidence>
<dbReference type="PRINTS" id="PR00765">
    <property type="entry name" value="CRBOXYPTASEA"/>
</dbReference>
<dbReference type="GO" id="GO:0006508">
    <property type="term" value="P:proteolysis"/>
    <property type="evidence" value="ECO:0007669"/>
    <property type="project" value="UniProtKB-KW"/>
</dbReference>
<evidence type="ECO:0000256" key="12">
    <source>
        <dbReference type="ARBA" id="ARBA00066554"/>
    </source>
</evidence>
<dbReference type="FunFam" id="3.40.630.10:FF:000084">
    <property type="entry name" value="Carboxypeptidase B2"/>
    <property type="match status" value="1"/>
</dbReference>
<dbReference type="SUPFAM" id="SSF53187">
    <property type="entry name" value="Zn-dependent exopeptidases"/>
    <property type="match status" value="1"/>
</dbReference>
<dbReference type="PROSITE" id="PS00132">
    <property type="entry name" value="CARBOXYPEPT_ZN_1"/>
    <property type="match status" value="1"/>
</dbReference>
<dbReference type="AlphaFoldDB" id="A0A8J3FUR0"/>
<dbReference type="PROSITE" id="PS00133">
    <property type="entry name" value="CARBOXYPEPT_ZN_2"/>
    <property type="match status" value="1"/>
</dbReference>
<reference evidence="17" key="1">
    <citation type="journal article" date="2014" name="Int. J. Syst. Evol. Microbiol.">
        <title>Complete genome sequence of Corynebacterium casei LMG S-19264T (=DSM 44701T), isolated from a smear-ripened cheese.</title>
        <authorList>
            <consortium name="US DOE Joint Genome Institute (JGI-PGF)"/>
            <person name="Walter F."/>
            <person name="Albersmeier A."/>
            <person name="Kalinowski J."/>
            <person name="Ruckert C."/>
        </authorList>
    </citation>
    <scope>NUCLEOTIDE SEQUENCE</scope>
    <source>
        <strain evidence="17">CGMCC 4.5737</strain>
    </source>
</reference>
<dbReference type="SMART" id="SM00631">
    <property type="entry name" value="Zn_pept"/>
    <property type="match status" value="1"/>
</dbReference>
<evidence type="ECO:0000256" key="2">
    <source>
        <dbReference type="ARBA" id="ARBA00005988"/>
    </source>
</evidence>
<comment type="cofactor">
    <cofactor evidence="1">
        <name>Zn(2+)</name>
        <dbReference type="ChEBI" id="CHEBI:29105"/>
    </cofactor>
</comment>
<keyword evidence="8" id="KW-0862">Zinc</keyword>
<keyword evidence="7" id="KW-0378">Hydrolase</keyword>
<evidence type="ECO:0000256" key="4">
    <source>
        <dbReference type="ARBA" id="ARBA00022670"/>
    </source>
</evidence>
<dbReference type="InterPro" id="IPR033810">
    <property type="entry name" value="Carboxypeptidase_T"/>
</dbReference>
<organism evidence="17 18">
    <name type="scientific">Longimycelium tulufanense</name>
    <dbReference type="NCBI Taxonomy" id="907463"/>
    <lineage>
        <taxon>Bacteria</taxon>
        <taxon>Bacillati</taxon>
        <taxon>Actinomycetota</taxon>
        <taxon>Actinomycetes</taxon>
        <taxon>Pseudonocardiales</taxon>
        <taxon>Pseudonocardiaceae</taxon>
        <taxon>Longimycelium</taxon>
    </lineage>
</organism>
<evidence type="ECO:0000256" key="11">
    <source>
        <dbReference type="ARBA" id="ARBA00055464"/>
    </source>
</evidence>
<dbReference type="PANTHER" id="PTHR11705:SF143">
    <property type="entry name" value="SLL0236 PROTEIN"/>
    <property type="match status" value="1"/>
</dbReference>
<keyword evidence="9" id="KW-0482">Metalloprotease</keyword>
<evidence type="ECO:0000256" key="15">
    <source>
        <dbReference type="SAM" id="SignalP"/>
    </source>
</evidence>
<feature type="domain" description="Peptidase M14" evidence="16">
    <location>
        <begin position="126"/>
        <end position="427"/>
    </location>
</feature>
<evidence type="ECO:0000256" key="8">
    <source>
        <dbReference type="ARBA" id="ARBA00022833"/>
    </source>
</evidence>
<sequence length="439" mass="48360">MLSTRRSLMTVALGACLALLAPLHVAGAEPRQAADPPRTVWSGTTAGEPAVYTVHGTPTPWDRTAVARTGVDVLGVGGDRMTVIATPGQVAAVRALGHRVEFVESLPSEGGPTGPTTFDFPPQDANYHNYSEMTAALRKAASDHPAIARLSSIGKSYQGRDLWMLKISDNAAADENEPEVLFTCNQHAREHLTVEMCLRIVQRFTEGYGEDANITQFVNSREIYVIPSVNPDGSEYDIETGRYRGWRKNRQPTNGTDPNRNWGYKWGCCGGSSGNPNSETYRGTAPFSAPETARVRDFVNSRVVGGKQQITAHIDFHTYSELVLWPWGYTYNDTGPGLNADEARTFQTLGRQMARTNGYTPEQSSDLYITDGSVNDWMWGEHKIWSYTFEMYPRSGSGLSGFYPPDEVIPRETARNDRAVDLLLSYADCVPRVIGKSCS</sequence>
<dbReference type="InterPro" id="IPR057247">
    <property type="entry name" value="CARBOXYPEPT_ZN_2"/>
</dbReference>
<evidence type="ECO:0000256" key="7">
    <source>
        <dbReference type="ARBA" id="ARBA00022801"/>
    </source>
</evidence>
<dbReference type="GO" id="GO:0004181">
    <property type="term" value="F:metallocarboxypeptidase activity"/>
    <property type="evidence" value="ECO:0007669"/>
    <property type="project" value="InterPro"/>
</dbReference>
<comment type="similarity">
    <text evidence="2 14">Belongs to the peptidase M14 family.</text>
</comment>
<dbReference type="GO" id="GO:0005615">
    <property type="term" value="C:extracellular space"/>
    <property type="evidence" value="ECO:0007669"/>
    <property type="project" value="TreeGrafter"/>
</dbReference>
<keyword evidence="4" id="KW-0645">Protease</keyword>
<evidence type="ECO:0000313" key="17">
    <source>
        <dbReference type="EMBL" id="GGM37520.1"/>
    </source>
</evidence>
<keyword evidence="5" id="KW-0479">Metal-binding</keyword>
<dbReference type="Gene3D" id="3.40.630.10">
    <property type="entry name" value="Zn peptidases"/>
    <property type="match status" value="1"/>
</dbReference>
<comment type="caution">
    <text evidence="17">The sequence shown here is derived from an EMBL/GenBank/DDBJ whole genome shotgun (WGS) entry which is preliminary data.</text>
</comment>
<dbReference type="PROSITE" id="PS52035">
    <property type="entry name" value="PEPTIDASE_M14"/>
    <property type="match status" value="1"/>
</dbReference>
<keyword evidence="18" id="KW-1185">Reference proteome</keyword>
<evidence type="ECO:0000256" key="1">
    <source>
        <dbReference type="ARBA" id="ARBA00001947"/>
    </source>
</evidence>
<dbReference type="CDD" id="cd03859">
    <property type="entry name" value="M14_CPT"/>
    <property type="match status" value="1"/>
</dbReference>
<feature type="signal peptide" evidence="15">
    <location>
        <begin position="1"/>
        <end position="27"/>
    </location>
</feature>
<dbReference type="Pfam" id="PF00246">
    <property type="entry name" value="Peptidase_M14"/>
    <property type="match status" value="1"/>
</dbReference>
<dbReference type="EMBL" id="BMMK01000002">
    <property type="protein sequence ID" value="GGM37520.1"/>
    <property type="molecule type" value="Genomic_DNA"/>
</dbReference>
<dbReference type="PANTHER" id="PTHR11705">
    <property type="entry name" value="PROTEASE FAMILY M14 CARBOXYPEPTIDASE A,B"/>
    <property type="match status" value="1"/>
</dbReference>
<dbReference type="Proteomes" id="UP000637578">
    <property type="component" value="Unassembled WGS sequence"/>
</dbReference>
<name>A0A8J3FUR0_9PSEU</name>
<evidence type="ECO:0000256" key="13">
    <source>
        <dbReference type="ARBA" id="ARBA00074273"/>
    </source>
</evidence>
<dbReference type="RefSeq" id="WP_189053552.1">
    <property type="nucleotide sequence ID" value="NZ_BMMK01000002.1"/>
</dbReference>
<evidence type="ECO:0000256" key="5">
    <source>
        <dbReference type="ARBA" id="ARBA00022723"/>
    </source>
</evidence>
<reference evidence="17" key="2">
    <citation type="submission" date="2020-09" db="EMBL/GenBank/DDBJ databases">
        <authorList>
            <person name="Sun Q."/>
            <person name="Zhou Y."/>
        </authorList>
    </citation>
    <scope>NUCLEOTIDE SEQUENCE</scope>
    <source>
        <strain evidence="17">CGMCC 4.5737</strain>
    </source>
</reference>
<accession>A0A8J3FUR0</accession>
<dbReference type="InterPro" id="IPR000834">
    <property type="entry name" value="Peptidase_M14"/>
</dbReference>
<feature type="chain" id="PRO_5039197858" description="Zinc carboxypeptidase" evidence="15">
    <location>
        <begin position="28"/>
        <end position="439"/>
    </location>
</feature>